<reference evidence="3 4" key="1">
    <citation type="submission" date="2019-09" db="EMBL/GenBank/DDBJ databases">
        <title>Genomes of family Cryomorphaceae.</title>
        <authorList>
            <person name="Bowman J.P."/>
        </authorList>
    </citation>
    <scope>NUCLEOTIDE SEQUENCE [LARGE SCALE GENOMIC DNA]</scope>
    <source>
        <strain evidence="3 4">LMG 25704</strain>
    </source>
</reference>
<name>A0A6N6RFP7_9FLAO</name>
<dbReference type="PANTHER" id="PTHR34068">
    <property type="entry name" value="UPF0145 PROTEIN YBJQ"/>
    <property type="match status" value="1"/>
</dbReference>
<dbReference type="AlphaFoldDB" id="A0A6N6RFP7"/>
<keyword evidence="4" id="KW-1185">Reference proteome</keyword>
<dbReference type="HAMAP" id="MF_00338">
    <property type="entry name" value="UPF0145"/>
    <property type="match status" value="1"/>
</dbReference>
<dbReference type="InterPro" id="IPR002765">
    <property type="entry name" value="UPF0145_YbjQ-like"/>
</dbReference>
<dbReference type="InterPro" id="IPR035439">
    <property type="entry name" value="UPF0145_dom_sf"/>
</dbReference>
<sequence length="104" mass="11224">MIITTTETIPNKEIAEVLGVARGSTVRARNVGRDIFAGLKNIVGGEISEYTKLQAESREQALQRMEHDAHKLGADAIVNVRLATSMVMQGASEILAYGTAVKLK</sequence>
<comment type="caution">
    <text evidence="3">The sequence shown here is derived from an EMBL/GenBank/DDBJ whole genome shotgun (WGS) entry which is preliminary data.</text>
</comment>
<proteinExistence type="inferred from homology"/>
<dbReference type="Pfam" id="PF01906">
    <property type="entry name" value="YbjQ_1"/>
    <property type="match status" value="1"/>
</dbReference>
<protein>
    <recommendedName>
        <fullName evidence="2">UPF0145 protein F8C67_08865</fullName>
    </recommendedName>
</protein>
<dbReference type="RefSeq" id="WP_151667482.1">
    <property type="nucleotide sequence ID" value="NZ_WBVO01000006.1"/>
</dbReference>
<evidence type="ECO:0000256" key="1">
    <source>
        <dbReference type="ARBA" id="ARBA00010751"/>
    </source>
</evidence>
<evidence type="ECO:0000256" key="2">
    <source>
        <dbReference type="HAMAP-Rule" id="MF_00338"/>
    </source>
</evidence>
<dbReference type="EMBL" id="WBVO01000006">
    <property type="protein sequence ID" value="KAB2809981.1"/>
    <property type="molecule type" value="Genomic_DNA"/>
</dbReference>
<gene>
    <name evidence="3" type="ORF">F8C67_08865</name>
</gene>
<dbReference type="OrthoDB" id="9796448at2"/>
<dbReference type="Proteomes" id="UP000468650">
    <property type="component" value="Unassembled WGS sequence"/>
</dbReference>
<comment type="similarity">
    <text evidence="1 2">Belongs to the UPF0145 family.</text>
</comment>
<dbReference type="Gene3D" id="3.30.110.70">
    <property type="entry name" value="Hypothetical protein apc22750. Chain B"/>
    <property type="match status" value="1"/>
</dbReference>
<dbReference type="PANTHER" id="PTHR34068:SF2">
    <property type="entry name" value="UPF0145 PROTEIN SCO3412"/>
    <property type="match status" value="1"/>
</dbReference>
<accession>A0A6N6RFP7</accession>
<evidence type="ECO:0000313" key="3">
    <source>
        <dbReference type="EMBL" id="KAB2809981.1"/>
    </source>
</evidence>
<organism evidence="3 4">
    <name type="scientific">Phaeocystidibacter luteus</name>
    <dbReference type="NCBI Taxonomy" id="911197"/>
    <lineage>
        <taxon>Bacteria</taxon>
        <taxon>Pseudomonadati</taxon>
        <taxon>Bacteroidota</taxon>
        <taxon>Flavobacteriia</taxon>
        <taxon>Flavobacteriales</taxon>
        <taxon>Phaeocystidibacteraceae</taxon>
        <taxon>Phaeocystidibacter</taxon>
    </lineage>
</organism>
<dbReference type="SUPFAM" id="SSF117782">
    <property type="entry name" value="YbjQ-like"/>
    <property type="match status" value="1"/>
</dbReference>
<evidence type="ECO:0000313" key="4">
    <source>
        <dbReference type="Proteomes" id="UP000468650"/>
    </source>
</evidence>